<evidence type="ECO:0000256" key="6">
    <source>
        <dbReference type="ARBA" id="ARBA00022879"/>
    </source>
</evidence>
<organismHost>
    <name type="scientific">Panthera leo</name>
    <name type="common">Lion</name>
    <dbReference type="NCBI Taxonomy" id="9689"/>
</organismHost>
<name>G1EUK9_BHV4</name>
<proteinExistence type="inferred from homology"/>
<dbReference type="HAMAP" id="MF_04037">
    <property type="entry name" value="HSV_GN"/>
    <property type="match status" value="1"/>
</dbReference>
<reference evidence="15" key="3">
    <citation type="submission" date="2019-10" db="EMBL/GenBank/DDBJ databases">
        <title>Experimental infection of calves with contemporary bovine gammaherpesvirus type 4.</title>
        <authorList>
            <person name="Bauermann F."/>
            <person name="Kutish G."/>
            <person name="Diel D."/>
            <person name="Falkenberg S."/>
            <person name="Martins M."/>
            <person name="Flores E."/>
        </authorList>
    </citation>
    <scope>NUCLEOTIDE SEQUENCE</scope>
    <source>
        <strain evidence="15">SD16-38</strain>
        <strain evidence="16">SD16-49</strain>
    </source>
</reference>
<dbReference type="EMBL" id="MN551083">
    <property type="protein sequence ID" value="QJC19139.1"/>
    <property type="molecule type" value="Genomic_DNA"/>
</dbReference>
<dbReference type="InterPro" id="IPR034707">
    <property type="entry name" value="HSV_GN"/>
</dbReference>
<comment type="function">
    <text evidence="10">Envelope glycoprotein necessary for proper maturation of gM and modulation of its membrane fusion activity. Also plays a critical role in virion morphogenesis.</text>
</comment>
<dbReference type="InterPro" id="IPR005211">
    <property type="entry name" value="Herpes_glycoprotein_N_domain"/>
</dbReference>
<dbReference type="Pfam" id="PF03554">
    <property type="entry name" value="Herpes_UL73"/>
    <property type="match status" value="1"/>
</dbReference>
<protein>
    <submittedName>
        <fullName evidence="13">Uncharacterized protein ORF 53</fullName>
    </submittedName>
</protein>
<evidence type="ECO:0000256" key="3">
    <source>
        <dbReference type="ARBA" id="ARBA00022812"/>
    </source>
</evidence>
<reference evidence="13" key="1">
    <citation type="journal article" date="2011" name="Virol. J.">
        <title>Sequencing of Bovine herpesvirus 4 V.test strain reveals important genome features.</title>
        <authorList>
            <person name="Palmeira L."/>
            <person name="Machiels B."/>
            <person name="Lete C."/>
            <person name="Vanderplasschen A."/>
            <person name="Gillet L."/>
        </authorList>
    </citation>
    <scope>NUCLEOTIDE SEQUENCE</scope>
    <source>
        <strain evidence="13">V.test</strain>
    </source>
</reference>
<dbReference type="EMBL" id="JN133502">
    <property type="protein sequence ID" value="AEL29797.1"/>
    <property type="molecule type" value="Genomic_DNA"/>
</dbReference>
<evidence type="ECO:0000313" key="15">
    <source>
        <dbReference type="EMBL" id="QJC19139.1"/>
    </source>
</evidence>
<evidence type="ECO:0000256" key="8">
    <source>
        <dbReference type="ARBA" id="ARBA00023136"/>
    </source>
</evidence>
<dbReference type="RefSeq" id="NP_076545.1">
    <property type="nucleotide sequence ID" value="NC_002665.1"/>
</dbReference>
<dbReference type="GO" id="GO:0019031">
    <property type="term" value="C:viral envelope"/>
    <property type="evidence" value="ECO:0007669"/>
    <property type="project" value="UniProtKB-KW"/>
</dbReference>
<keyword evidence="6" id="KW-0261">Viral envelope protein</keyword>
<dbReference type="EMBL" id="KC999113">
    <property type="protein sequence ID" value="AIA82798.1"/>
    <property type="molecule type" value="Genomic_DNA"/>
</dbReference>
<keyword evidence="3" id="KW-1040">Host Golgi apparatus</keyword>
<evidence type="ECO:0000256" key="2">
    <source>
        <dbReference type="ARBA" id="ARBA00022729"/>
    </source>
</evidence>
<evidence type="ECO:0000256" key="11">
    <source>
        <dbReference type="SAM" id="Phobius"/>
    </source>
</evidence>
<keyword evidence="8 11" id="KW-0472">Membrane</keyword>
<evidence type="ECO:0000259" key="12">
    <source>
        <dbReference type="Pfam" id="PF03554"/>
    </source>
</evidence>
<evidence type="ECO:0000256" key="4">
    <source>
        <dbReference type="ARBA" id="ARBA00022844"/>
    </source>
</evidence>
<reference evidence="14" key="2">
    <citation type="submission" date="2013-05" db="EMBL/GenBank/DDBJ databases">
        <title>Seroprevalence against a Canadian isolate of bovine herpesvirus 4 (BHV4) is higher in various diseases affected bovine dairy herds compared to healthy herds.</title>
        <authorList>
            <person name="Music N."/>
            <person name="Laroche J."/>
            <person name="Tremblay D."/>
            <person name="Mandeville I."/>
            <person name="Bellehumeur C."/>
            <person name="Charette S.J."/>
            <person name="Gagnon C.A."/>
        </authorList>
    </citation>
    <scope>NUCLEOTIDE SEQUENCE</scope>
    <source>
        <strain evidence="14">FMV09-1180503</strain>
    </source>
</reference>
<evidence type="ECO:0000256" key="10">
    <source>
        <dbReference type="ARBA" id="ARBA00034089"/>
    </source>
</evidence>
<keyword evidence="7 11" id="KW-1133">Transmembrane helix</keyword>
<keyword evidence="9" id="KW-1015">Disulfide bond</keyword>
<gene>
    <name evidence="13" type="primary">ORF 53</name>
</gene>
<evidence type="ECO:0000256" key="1">
    <source>
        <dbReference type="ARBA" id="ARBA00022692"/>
    </source>
</evidence>
<feature type="domain" description="Herpesvirus envelope glycoprotein N" evidence="12">
    <location>
        <begin position="26"/>
        <end position="89"/>
    </location>
</feature>
<keyword evidence="1 11" id="KW-0812">Transmembrane</keyword>
<organismHost>
    <name type="scientific">Bos taurus</name>
    <name type="common">Bovine</name>
    <dbReference type="NCBI Taxonomy" id="9913"/>
</organismHost>
<evidence type="ECO:0000313" key="13">
    <source>
        <dbReference type="EMBL" id="AEL29797.1"/>
    </source>
</evidence>
<evidence type="ECO:0000313" key="14">
    <source>
        <dbReference type="EMBL" id="AIA82798.1"/>
    </source>
</evidence>
<keyword evidence="4" id="KW-0946">Virion</keyword>
<evidence type="ECO:0000313" key="16">
    <source>
        <dbReference type="EMBL" id="QJC19210.1"/>
    </source>
</evidence>
<sequence>MIMGWARHYIFMLILLCLLTNVTLQQNNTTVTHDFDMFHQYNCTADRFPPTLLSFSSIWAILNVLIVLLATILYCLYTCFYKFVHDMVKL</sequence>
<accession>G1EUK9</accession>
<evidence type="ECO:0000256" key="5">
    <source>
        <dbReference type="ARBA" id="ARBA00022870"/>
    </source>
</evidence>
<evidence type="ECO:0000256" key="7">
    <source>
        <dbReference type="ARBA" id="ARBA00022989"/>
    </source>
</evidence>
<evidence type="ECO:0000256" key="9">
    <source>
        <dbReference type="ARBA" id="ARBA00023157"/>
    </source>
</evidence>
<dbReference type="KEGG" id="vg:1684891"/>
<keyword evidence="2" id="KW-0732">Signal</keyword>
<keyword evidence="5" id="KW-1043">Host membrane</keyword>
<dbReference type="EMBL" id="MN551084">
    <property type="protein sequence ID" value="QJC19210.1"/>
    <property type="molecule type" value="Genomic_DNA"/>
</dbReference>
<feature type="transmembrane region" description="Helical" evidence="11">
    <location>
        <begin position="58"/>
        <end position="80"/>
    </location>
</feature>
<organismHost>
    <name type="scientific">Felis catus</name>
    <name type="common">Cat</name>
    <name type="synonym">Felis silvestris catus</name>
    <dbReference type="NCBI Taxonomy" id="9685"/>
</organismHost>
<organism evidence="13">
    <name type="scientific">Bovine herpesvirus 4</name>
    <name type="common">BoHV-4</name>
    <name type="synonym">Movar virus</name>
    <dbReference type="NCBI Taxonomy" id="10385"/>
    <lineage>
        <taxon>Viruses</taxon>
        <taxon>Duplodnaviria</taxon>
        <taxon>Heunggongvirae</taxon>
        <taxon>Peploviricota</taxon>
        <taxon>Herviviricetes</taxon>
        <taxon>Herpesvirales</taxon>
        <taxon>Orthoherpesviridae</taxon>
        <taxon>Gammaherpesvirinae</taxon>
        <taxon>Rhadinovirus</taxon>
        <taxon>Rhadinovirus bovinegamma4</taxon>
    </lineage>
</organism>